<evidence type="ECO:0000313" key="2">
    <source>
        <dbReference type="Proteomes" id="UP000198427"/>
    </source>
</evidence>
<sequence>MTRKTLLCCCLLALSVSMNAQDNHGYGGDDGHFKSLAEEVTKLKKSSDMFNVYLNTAASAQVETDHDHEWSTGFKNKHLRLEIKGNLTDKLYYRFCYRMTNSNVARSEDNFARSTDVVMIGYRFSDKLSVEAGKIFQPLGGYEVDENPIYIYEYSDLTGGLECYLGGVVVNYKPVPTQEIVVGVTNAHNDKFADVYGDNSLAIEGDGTQNRILEKTRIPLGYSLGWNGSFLNNRLLTRWSWGIEGEARHKYSRMLILGQKLNLDRLQWYFDYMYQNDGLDRFGLASREVRDFFPAVGGEVWMSDVYYTSFITKLNWQFAPQWNLMLKGMHETASVTKVDRFKDFRKSYGYVGSVEYYPVKSQDFRVFLAYVGRKVTYKDGVGLDKYNTNRIELGFKYRIKAY</sequence>
<dbReference type="InterPro" id="IPR023614">
    <property type="entry name" value="Porin_dom_sf"/>
</dbReference>
<gene>
    <name evidence="1" type="ORF">SAMN06265364_102104</name>
</gene>
<dbReference type="Proteomes" id="UP000198427">
    <property type="component" value="Unassembled WGS sequence"/>
</dbReference>
<keyword evidence="2" id="KW-1185">Reference proteome</keyword>
<dbReference type="Pfam" id="PF07396">
    <property type="entry name" value="Porin_O_P"/>
    <property type="match status" value="1"/>
</dbReference>
<dbReference type="EMBL" id="FZNZ01000002">
    <property type="protein sequence ID" value="SNR63903.1"/>
    <property type="molecule type" value="Genomic_DNA"/>
</dbReference>
<accession>A0A2K9H862</accession>
<dbReference type="GeneID" id="94027865"/>
<protein>
    <submittedName>
        <fullName evidence="1">Phosphate-selective porin O and P</fullName>
    </submittedName>
</protein>
<evidence type="ECO:0000313" key="1">
    <source>
        <dbReference type="EMBL" id="SNR63903.1"/>
    </source>
</evidence>
<comment type="caution">
    <text evidence="1">The sequence shown here is derived from an EMBL/GenBank/DDBJ whole genome shotgun (WGS) entry which is preliminary data.</text>
</comment>
<name>A0A2K9H862_9BACT</name>
<dbReference type="Gene3D" id="2.40.160.10">
    <property type="entry name" value="Porin"/>
    <property type="match status" value="1"/>
</dbReference>
<proteinExistence type="predicted"/>
<dbReference type="AlphaFoldDB" id="A0A2K9H862"/>
<reference evidence="1 2" key="1">
    <citation type="submission" date="2017-06" db="EMBL/GenBank/DDBJ databases">
        <authorList>
            <person name="Varghese N."/>
            <person name="Submissions S."/>
        </authorList>
    </citation>
    <scope>NUCLEOTIDE SEQUENCE [LARGE SCALE GENOMIC DNA]</scope>
    <source>
        <strain evidence="1 2">DSM 26989</strain>
    </source>
</reference>
<dbReference type="RefSeq" id="WP_089365349.1">
    <property type="nucleotide sequence ID" value="NZ_CP023863.1"/>
</dbReference>
<dbReference type="OrthoDB" id="846879at2"/>
<dbReference type="KEGG" id="pje:CRM71_00220"/>
<organism evidence="1 2">
    <name type="scientific">Prevotella jejuni</name>
    <dbReference type="NCBI Taxonomy" id="1177574"/>
    <lineage>
        <taxon>Bacteria</taxon>
        <taxon>Pseudomonadati</taxon>
        <taxon>Bacteroidota</taxon>
        <taxon>Bacteroidia</taxon>
        <taxon>Bacteroidales</taxon>
        <taxon>Prevotellaceae</taxon>
        <taxon>Prevotella</taxon>
    </lineage>
</organism>
<dbReference type="InterPro" id="IPR010870">
    <property type="entry name" value="Porin_O/P"/>
</dbReference>